<accession>A0A9Q3E674</accession>
<evidence type="ECO:0000313" key="1">
    <source>
        <dbReference type="EMBL" id="MBW0511997.1"/>
    </source>
</evidence>
<reference evidence="1" key="1">
    <citation type="submission" date="2021-03" db="EMBL/GenBank/DDBJ databases">
        <title>Draft genome sequence of rust myrtle Austropuccinia psidii MF-1, a brazilian biotype.</title>
        <authorList>
            <person name="Quecine M.C."/>
            <person name="Pachon D.M.R."/>
            <person name="Bonatelli M.L."/>
            <person name="Correr F.H."/>
            <person name="Franceschini L.M."/>
            <person name="Leite T.F."/>
            <person name="Margarido G.R.A."/>
            <person name="Almeida C.A."/>
            <person name="Ferrarezi J.A."/>
            <person name="Labate C.A."/>
        </authorList>
    </citation>
    <scope>NUCLEOTIDE SEQUENCE</scope>
    <source>
        <strain evidence="1">MF-1</strain>
    </source>
</reference>
<dbReference type="Proteomes" id="UP000765509">
    <property type="component" value="Unassembled WGS sequence"/>
</dbReference>
<evidence type="ECO:0000313" key="2">
    <source>
        <dbReference type="Proteomes" id="UP000765509"/>
    </source>
</evidence>
<gene>
    <name evidence="1" type="ORF">O181_051712</name>
</gene>
<name>A0A9Q3E674_9BASI</name>
<proteinExistence type="predicted"/>
<keyword evidence="2" id="KW-1185">Reference proteome</keyword>
<dbReference type="EMBL" id="AVOT02022523">
    <property type="protein sequence ID" value="MBW0511997.1"/>
    <property type="molecule type" value="Genomic_DNA"/>
</dbReference>
<comment type="caution">
    <text evidence="1">The sequence shown here is derived from an EMBL/GenBank/DDBJ whole genome shotgun (WGS) entry which is preliminary data.</text>
</comment>
<dbReference type="AlphaFoldDB" id="A0A9Q3E674"/>
<protein>
    <submittedName>
        <fullName evidence="1">Uncharacterized protein</fullName>
    </submittedName>
</protein>
<organism evidence="1 2">
    <name type="scientific">Austropuccinia psidii MF-1</name>
    <dbReference type="NCBI Taxonomy" id="1389203"/>
    <lineage>
        <taxon>Eukaryota</taxon>
        <taxon>Fungi</taxon>
        <taxon>Dikarya</taxon>
        <taxon>Basidiomycota</taxon>
        <taxon>Pucciniomycotina</taxon>
        <taxon>Pucciniomycetes</taxon>
        <taxon>Pucciniales</taxon>
        <taxon>Sphaerophragmiaceae</taxon>
        <taxon>Austropuccinia</taxon>
    </lineage>
</organism>
<sequence>MEALALPTFRSYSQIPFPDVAQASRTRVFDTFSFDGTGSPNAETPLKTQPHLQSTWSNNERTGLDVLLSDGAELSASLDATLVSQTRFH</sequence>